<evidence type="ECO:0000313" key="1">
    <source>
        <dbReference type="EMBL" id="EKC32651.1"/>
    </source>
</evidence>
<organism evidence="1">
    <name type="scientific">Magallana gigas</name>
    <name type="common">Pacific oyster</name>
    <name type="synonym">Crassostrea gigas</name>
    <dbReference type="NCBI Taxonomy" id="29159"/>
    <lineage>
        <taxon>Eukaryota</taxon>
        <taxon>Metazoa</taxon>
        <taxon>Spiralia</taxon>
        <taxon>Lophotrochozoa</taxon>
        <taxon>Mollusca</taxon>
        <taxon>Bivalvia</taxon>
        <taxon>Autobranchia</taxon>
        <taxon>Pteriomorphia</taxon>
        <taxon>Ostreida</taxon>
        <taxon>Ostreoidea</taxon>
        <taxon>Ostreidae</taxon>
        <taxon>Magallana</taxon>
    </lineage>
</organism>
<dbReference type="HOGENOM" id="CLU_845318_0_0_1"/>
<dbReference type="InParanoid" id="K1REZ1"/>
<dbReference type="EMBL" id="JH817760">
    <property type="protein sequence ID" value="EKC32651.1"/>
    <property type="molecule type" value="Genomic_DNA"/>
</dbReference>
<accession>K1REZ1</accession>
<reference evidence="1" key="1">
    <citation type="journal article" date="2012" name="Nature">
        <title>The oyster genome reveals stress adaptation and complexity of shell formation.</title>
        <authorList>
            <person name="Zhang G."/>
            <person name="Fang X."/>
            <person name="Guo X."/>
            <person name="Li L."/>
            <person name="Luo R."/>
            <person name="Xu F."/>
            <person name="Yang P."/>
            <person name="Zhang L."/>
            <person name="Wang X."/>
            <person name="Qi H."/>
            <person name="Xiong Z."/>
            <person name="Que H."/>
            <person name="Xie Y."/>
            <person name="Holland P.W."/>
            <person name="Paps J."/>
            <person name="Zhu Y."/>
            <person name="Wu F."/>
            <person name="Chen Y."/>
            <person name="Wang J."/>
            <person name="Peng C."/>
            <person name="Meng J."/>
            <person name="Yang L."/>
            <person name="Liu J."/>
            <person name="Wen B."/>
            <person name="Zhang N."/>
            <person name="Huang Z."/>
            <person name="Zhu Q."/>
            <person name="Feng Y."/>
            <person name="Mount A."/>
            <person name="Hedgecock D."/>
            <person name="Xu Z."/>
            <person name="Liu Y."/>
            <person name="Domazet-Loso T."/>
            <person name="Du Y."/>
            <person name="Sun X."/>
            <person name="Zhang S."/>
            <person name="Liu B."/>
            <person name="Cheng P."/>
            <person name="Jiang X."/>
            <person name="Li J."/>
            <person name="Fan D."/>
            <person name="Wang W."/>
            <person name="Fu W."/>
            <person name="Wang T."/>
            <person name="Wang B."/>
            <person name="Zhang J."/>
            <person name="Peng Z."/>
            <person name="Li Y."/>
            <person name="Li N."/>
            <person name="Wang J."/>
            <person name="Chen M."/>
            <person name="He Y."/>
            <person name="Tan F."/>
            <person name="Song X."/>
            <person name="Zheng Q."/>
            <person name="Huang R."/>
            <person name="Yang H."/>
            <person name="Du X."/>
            <person name="Chen L."/>
            <person name="Yang M."/>
            <person name="Gaffney P.M."/>
            <person name="Wang S."/>
            <person name="Luo L."/>
            <person name="She Z."/>
            <person name="Ming Y."/>
            <person name="Huang W."/>
            <person name="Zhang S."/>
            <person name="Huang B."/>
            <person name="Zhang Y."/>
            <person name="Qu T."/>
            <person name="Ni P."/>
            <person name="Miao G."/>
            <person name="Wang J."/>
            <person name="Wang Q."/>
            <person name="Steinberg C.E."/>
            <person name="Wang H."/>
            <person name="Li N."/>
            <person name="Qian L."/>
            <person name="Zhang G."/>
            <person name="Li Y."/>
            <person name="Yang H."/>
            <person name="Liu X."/>
            <person name="Wang J."/>
            <person name="Yin Y."/>
            <person name="Wang J."/>
        </authorList>
    </citation>
    <scope>NUCLEOTIDE SEQUENCE [LARGE SCALE GENOMIC DNA]</scope>
    <source>
        <strain evidence="1">05x7-T-G4-1.051#20</strain>
    </source>
</reference>
<name>K1REZ1_MAGGI</name>
<dbReference type="AlphaFoldDB" id="K1REZ1"/>
<proteinExistence type="predicted"/>
<gene>
    <name evidence="1" type="ORF">CGI_10004919</name>
</gene>
<sequence>MKLVTDSTVRNHRSETDEFNPNDDIYDHLNLRVYHSNHSIYHTGSMAVTGNTTSGRNVPLQQAQSEESIQNTWHLHERDFQRSEEGISENLVDEPHRETVNDKTTEQQANIYSTPCKHLFSMQNVADFTVRNNPLETEEENPHDDIYDHVNLRVQYSNHSNYNTVSSVDAGDSSLGLTSAVLLQQYQSVTGIQNKWRLHDEQFGESTVDEPDVETVDNQTTNREANIYSTPCKLMTEKPIYRYLEQRQQRISNETVTFEYPNSIIDAIVHDTESQTNLISPLKWTQYEEIDTNGDILAHTYKSLRLNSPMESDESEEYFDVSYEGQQTA</sequence>
<protein>
    <submittedName>
        <fullName evidence="1">Uncharacterized protein</fullName>
    </submittedName>
</protein>